<dbReference type="AlphaFoldDB" id="A0A6J1E2Q7"/>
<dbReference type="RefSeq" id="XP_022159569.1">
    <property type="nucleotide sequence ID" value="XM_022303877.1"/>
</dbReference>
<dbReference type="SMART" id="SM00574">
    <property type="entry name" value="POX"/>
    <property type="match status" value="1"/>
</dbReference>
<keyword evidence="3" id="KW-0371">Homeobox</keyword>
<evidence type="ECO:0000313" key="2">
    <source>
        <dbReference type="Proteomes" id="UP000504603"/>
    </source>
</evidence>
<keyword evidence="2" id="KW-1185">Reference proteome</keyword>
<dbReference type="OrthoDB" id="10056939at2759"/>
<dbReference type="Pfam" id="PF07526">
    <property type="entry name" value="POX"/>
    <property type="match status" value="1"/>
</dbReference>
<name>A0A6J1E2Q7_MOMCH</name>
<proteinExistence type="predicted"/>
<feature type="non-terminal residue" evidence="3">
    <location>
        <position position="234"/>
    </location>
</feature>
<dbReference type="KEGG" id="mcha:111025948"/>
<keyword evidence="3" id="KW-0238">DNA-binding</keyword>
<evidence type="ECO:0000313" key="3">
    <source>
        <dbReference type="RefSeq" id="XP_022159569.1"/>
    </source>
</evidence>
<dbReference type="Proteomes" id="UP000504603">
    <property type="component" value="Unplaced"/>
</dbReference>
<gene>
    <name evidence="3" type="primary">LOC111025948</name>
</gene>
<dbReference type="GO" id="GO:0003677">
    <property type="term" value="F:DNA binding"/>
    <property type="evidence" value="ECO:0007669"/>
    <property type="project" value="UniProtKB-KW"/>
</dbReference>
<dbReference type="GeneID" id="111025948"/>
<reference evidence="3" key="1">
    <citation type="submission" date="2025-08" db="UniProtKB">
        <authorList>
            <consortium name="RefSeq"/>
        </authorList>
    </citation>
    <scope>IDENTIFICATION</scope>
</reference>
<feature type="domain" description="POX" evidence="1">
    <location>
        <begin position="126"/>
        <end position="234"/>
    </location>
</feature>
<dbReference type="InterPro" id="IPR006563">
    <property type="entry name" value="POX_dom"/>
</dbReference>
<protein>
    <submittedName>
        <fullName evidence="3">Homeobox protein BEL1 homolog</fullName>
    </submittedName>
</protein>
<organism evidence="2 3">
    <name type="scientific">Momordica charantia</name>
    <name type="common">Bitter gourd</name>
    <name type="synonym">Balsam pear</name>
    <dbReference type="NCBI Taxonomy" id="3673"/>
    <lineage>
        <taxon>Eukaryota</taxon>
        <taxon>Viridiplantae</taxon>
        <taxon>Streptophyta</taxon>
        <taxon>Embryophyta</taxon>
        <taxon>Tracheophyta</taxon>
        <taxon>Spermatophyta</taxon>
        <taxon>Magnoliopsida</taxon>
        <taxon>eudicotyledons</taxon>
        <taxon>Gunneridae</taxon>
        <taxon>Pentapetalae</taxon>
        <taxon>rosids</taxon>
        <taxon>fabids</taxon>
        <taxon>Cucurbitales</taxon>
        <taxon>Cucurbitaceae</taxon>
        <taxon>Momordiceae</taxon>
        <taxon>Momordica</taxon>
    </lineage>
</organism>
<sequence length="234" mass="25730">MGGQKSEDMVVVSSAGGFYYSEMNSNSNNNSGFGFGFETEPTGGGEFHDQNMMVVGPWGPTAAAADDNRFQLVDDAENDSSALRCVFPCEGNERPSQGLSLSLSSSNPSSIGLQSFELRPQNQSSTAAMFQLRNSRFLAPAQNLLCEFCSLGETITNNNNNNSSSPSKHNNNNTSIKQWELEHGSSSSTKLSLHSLDFVELQKRKSKLFSMLEEVERRYRQYCEQMKGVVAAFE</sequence>
<accession>A0A6J1E2Q7</accession>
<evidence type="ECO:0000259" key="1">
    <source>
        <dbReference type="SMART" id="SM00574"/>
    </source>
</evidence>